<evidence type="ECO:0000313" key="2">
    <source>
        <dbReference type="Proteomes" id="UP000295117"/>
    </source>
</evidence>
<dbReference type="AlphaFoldDB" id="A0A4R8S0C6"/>
<name>A0A4R8S0C6_9MYCO</name>
<gene>
    <name evidence="1" type="ORF">DE4585_02630</name>
</gene>
<dbReference type="RefSeq" id="WP_191989074.1">
    <property type="nucleotide sequence ID" value="NZ_PECH01000007.1"/>
</dbReference>
<organism evidence="1 2">
    <name type="scientific">Mycobacteroides salmoniphilum</name>
    <dbReference type="NCBI Taxonomy" id="404941"/>
    <lineage>
        <taxon>Bacteria</taxon>
        <taxon>Bacillati</taxon>
        <taxon>Actinomycetota</taxon>
        <taxon>Actinomycetes</taxon>
        <taxon>Mycobacteriales</taxon>
        <taxon>Mycobacteriaceae</taxon>
        <taxon>Mycobacteroides</taxon>
    </lineage>
</organism>
<accession>A0A4R8S0C6</accession>
<comment type="caution">
    <text evidence="1">The sequence shown here is derived from an EMBL/GenBank/DDBJ whole genome shotgun (WGS) entry which is preliminary data.</text>
</comment>
<sequence length="56" mass="5877">MGRPGTVLYVVDVVEGIYRGASAGVGGVLKMAVNYSNCVGWAKSSQPRDPFAGMTR</sequence>
<evidence type="ECO:0000313" key="1">
    <source>
        <dbReference type="EMBL" id="TDZ82101.1"/>
    </source>
</evidence>
<reference evidence="1 2" key="1">
    <citation type="journal article" date="2019" name="Sci. Rep.">
        <title>Extended insight into the Mycobacterium chelonae-abscessus complex through whole genome sequencing of Mycobacterium salmoniphilum outbreak and Mycobacterium salmoniphilum-like strains.</title>
        <authorList>
            <person name="Behra P.R.K."/>
            <person name="Das S."/>
            <person name="Pettersson B.M.F."/>
            <person name="Shirreff L."/>
            <person name="DuCote T."/>
            <person name="Jacobsson K.G."/>
            <person name="Ennis D.G."/>
            <person name="Kirsebom L.A."/>
        </authorList>
    </citation>
    <scope>NUCLEOTIDE SEQUENCE [LARGE SCALE GENOMIC DNA]</scope>
    <source>
        <strain evidence="1 2">DE 4585</strain>
    </source>
</reference>
<protein>
    <submittedName>
        <fullName evidence="1">Uncharacterized protein</fullName>
    </submittedName>
</protein>
<proteinExistence type="predicted"/>
<dbReference type="Proteomes" id="UP000295117">
    <property type="component" value="Unassembled WGS sequence"/>
</dbReference>
<dbReference type="EMBL" id="PECH01000007">
    <property type="protein sequence ID" value="TDZ82101.1"/>
    <property type="molecule type" value="Genomic_DNA"/>
</dbReference>